<gene>
    <name evidence="2" type="ORF">Ari01nite_27220</name>
</gene>
<evidence type="ECO:0000313" key="2">
    <source>
        <dbReference type="EMBL" id="GIE95257.1"/>
    </source>
</evidence>
<evidence type="ECO:0008006" key="4">
    <source>
        <dbReference type="Google" id="ProtNLM"/>
    </source>
</evidence>
<protein>
    <recommendedName>
        <fullName evidence="4">Lipoprotein</fullName>
    </recommendedName>
</protein>
<feature type="signal peptide" evidence="1">
    <location>
        <begin position="1"/>
        <end position="22"/>
    </location>
</feature>
<accession>A0A919N0L6</accession>
<dbReference type="Proteomes" id="UP000636960">
    <property type="component" value="Unassembled WGS sequence"/>
</dbReference>
<organism evidence="2 3">
    <name type="scientific">Paractinoplanes rishiriensis</name>
    <dbReference type="NCBI Taxonomy" id="1050105"/>
    <lineage>
        <taxon>Bacteria</taxon>
        <taxon>Bacillati</taxon>
        <taxon>Actinomycetota</taxon>
        <taxon>Actinomycetes</taxon>
        <taxon>Micromonosporales</taxon>
        <taxon>Micromonosporaceae</taxon>
        <taxon>Paractinoplanes</taxon>
    </lineage>
</organism>
<comment type="caution">
    <text evidence="2">The sequence shown here is derived from an EMBL/GenBank/DDBJ whole genome shotgun (WGS) entry which is preliminary data.</text>
</comment>
<evidence type="ECO:0000313" key="3">
    <source>
        <dbReference type="Proteomes" id="UP000636960"/>
    </source>
</evidence>
<keyword evidence="3" id="KW-1185">Reference proteome</keyword>
<proteinExistence type="predicted"/>
<reference evidence="2" key="1">
    <citation type="submission" date="2021-01" db="EMBL/GenBank/DDBJ databases">
        <title>Whole genome shotgun sequence of Actinoplanes rishiriensis NBRC 108556.</title>
        <authorList>
            <person name="Komaki H."/>
            <person name="Tamura T."/>
        </authorList>
    </citation>
    <scope>NUCLEOTIDE SEQUENCE</scope>
    <source>
        <strain evidence="2">NBRC 108556</strain>
    </source>
</reference>
<name>A0A919N0L6_9ACTN</name>
<dbReference type="EMBL" id="BOMV01000026">
    <property type="protein sequence ID" value="GIE95257.1"/>
    <property type="molecule type" value="Genomic_DNA"/>
</dbReference>
<keyword evidence="1" id="KW-0732">Signal</keyword>
<feature type="chain" id="PRO_5038535815" description="Lipoprotein" evidence="1">
    <location>
        <begin position="23"/>
        <end position="131"/>
    </location>
</feature>
<sequence>MRRILLLAAATGLLAACGGPDAATPLVYVSTPAADCGTFKLGQGEHLPVTAGECFVDAVRGGKLARLAVTRPTTEGDPIPYTYTSRLDGSVEVITDRRQDAFGTRTVTRDVCTGVTFGEHLEFASCTPQKE</sequence>
<evidence type="ECO:0000256" key="1">
    <source>
        <dbReference type="SAM" id="SignalP"/>
    </source>
</evidence>
<dbReference type="AlphaFoldDB" id="A0A919N0L6"/>
<dbReference type="InterPro" id="IPR025372">
    <property type="entry name" value="DUF4362"/>
</dbReference>
<dbReference type="PROSITE" id="PS51257">
    <property type="entry name" value="PROKAR_LIPOPROTEIN"/>
    <property type="match status" value="1"/>
</dbReference>
<dbReference type="RefSeq" id="WP_203781554.1">
    <property type="nucleotide sequence ID" value="NZ_BOMV01000026.1"/>
</dbReference>
<dbReference type="Pfam" id="PF14275">
    <property type="entry name" value="DUF4362"/>
    <property type="match status" value="1"/>
</dbReference>